<reference evidence="1 2" key="1">
    <citation type="submission" date="2020-01" db="EMBL/GenBank/DDBJ databases">
        <title>A novel Bacillus sp. from Pasinler.</title>
        <authorList>
            <person name="Adiguzel A."/>
            <person name="Ay H."/>
            <person name="Baltaci M.O."/>
        </authorList>
    </citation>
    <scope>NUCLEOTIDE SEQUENCE [LARGE SCALE GENOMIC DNA]</scope>
    <source>
        <strain evidence="1 2">P1</strain>
    </source>
</reference>
<organism evidence="1 2">
    <name type="scientific">Pallidibacillus pasinlerensis</name>
    <dbReference type="NCBI Taxonomy" id="2703818"/>
    <lineage>
        <taxon>Bacteria</taxon>
        <taxon>Bacillati</taxon>
        <taxon>Bacillota</taxon>
        <taxon>Bacilli</taxon>
        <taxon>Bacillales</taxon>
        <taxon>Bacillaceae</taxon>
        <taxon>Pallidibacillus</taxon>
    </lineage>
</organism>
<proteinExistence type="predicted"/>
<accession>A0ABX0A549</accession>
<gene>
    <name evidence="1" type="ORF">GW534_12730</name>
</gene>
<dbReference type="Proteomes" id="UP000743899">
    <property type="component" value="Unassembled WGS sequence"/>
</dbReference>
<sequence>METLTHSMNLDYPIQKLWNLVNSFDEWAKTIPGYHSHEKVNDQQYSLLVNTNFGFTKKQLLIQFKIMDVTQPSKILFKLASENKTIKGRGYLELENVNKNRTSAFLRLDYLITGAMSMLVKSVIANSGREKAEEAIRETVSKLLN</sequence>
<name>A0ABX0A549_9BACI</name>
<protein>
    <submittedName>
        <fullName evidence="1">SRPBCC family protein</fullName>
    </submittedName>
</protein>
<dbReference type="CDD" id="cd07812">
    <property type="entry name" value="SRPBCC"/>
    <property type="match status" value="1"/>
</dbReference>
<keyword evidence="2" id="KW-1185">Reference proteome</keyword>
<dbReference type="RefSeq" id="WP_161921400.1">
    <property type="nucleotide sequence ID" value="NZ_JAACYS010000067.1"/>
</dbReference>
<dbReference type="SUPFAM" id="SSF55961">
    <property type="entry name" value="Bet v1-like"/>
    <property type="match status" value="1"/>
</dbReference>
<evidence type="ECO:0000313" key="2">
    <source>
        <dbReference type="Proteomes" id="UP000743899"/>
    </source>
</evidence>
<dbReference type="InterPro" id="IPR010419">
    <property type="entry name" value="CO_DH_gsu"/>
</dbReference>
<dbReference type="EMBL" id="JAACYS010000067">
    <property type="protein sequence ID" value="NCU18571.1"/>
    <property type="molecule type" value="Genomic_DNA"/>
</dbReference>
<dbReference type="InterPro" id="IPR023393">
    <property type="entry name" value="START-like_dom_sf"/>
</dbReference>
<evidence type="ECO:0000313" key="1">
    <source>
        <dbReference type="EMBL" id="NCU18571.1"/>
    </source>
</evidence>
<comment type="caution">
    <text evidence="1">The sequence shown here is derived from an EMBL/GenBank/DDBJ whole genome shotgun (WGS) entry which is preliminary data.</text>
</comment>
<dbReference type="Gene3D" id="3.30.530.20">
    <property type="match status" value="1"/>
</dbReference>
<dbReference type="Pfam" id="PF06240">
    <property type="entry name" value="COXG"/>
    <property type="match status" value="1"/>
</dbReference>